<dbReference type="Proteomes" id="UP001075354">
    <property type="component" value="Chromosome 11"/>
</dbReference>
<feature type="domain" description="Transposable element P transposase-like RNase H C-terminal" evidence="1">
    <location>
        <begin position="4"/>
        <end position="37"/>
    </location>
</feature>
<keyword evidence="3" id="KW-1185">Reference proteome</keyword>
<reference evidence="2" key="1">
    <citation type="submission" date="2022-12" db="EMBL/GenBank/DDBJ databases">
        <title>Chromosome-level genome assembly of the bean flower thrips Megalurothrips usitatus.</title>
        <authorList>
            <person name="Ma L."/>
            <person name="Liu Q."/>
            <person name="Li H."/>
            <person name="Cai W."/>
        </authorList>
    </citation>
    <scope>NUCLEOTIDE SEQUENCE</scope>
    <source>
        <strain evidence="2">Cailab_2022a</strain>
    </source>
</reference>
<organism evidence="2 3">
    <name type="scientific">Megalurothrips usitatus</name>
    <name type="common">bean blossom thrips</name>
    <dbReference type="NCBI Taxonomy" id="439358"/>
    <lineage>
        <taxon>Eukaryota</taxon>
        <taxon>Metazoa</taxon>
        <taxon>Ecdysozoa</taxon>
        <taxon>Arthropoda</taxon>
        <taxon>Hexapoda</taxon>
        <taxon>Insecta</taxon>
        <taxon>Pterygota</taxon>
        <taxon>Neoptera</taxon>
        <taxon>Paraneoptera</taxon>
        <taxon>Thysanoptera</taxon>
        <taxon>Terebrantia</taxon>
        <taxon>Thripoidea</taxon>
        <taxon>Thripidae</taxon>
        <taxon>Megalurothrips</taxon>
    </lineage>
</organism>
<accession>A0AAV7XDC8</accession>
<proteinExistence type="predicted"/>
<gene>
    <name evidence="2" type="ORF">ONE63_001656</name>
</gene>
<dbReference type="EMBL" id="JAPTSV010000011">
    <property type="protein sequence ID" value="KAJ1522466.1"/>
    <property type="molecule type" value="Genomic_DNA"/>
</dbReference>
<sequence>MTARMNQDALEHFFGAVRQACGCGSHPDPLQFIQVYRLLSVASLVKPPRGSNVTGAEMLEALLSASDLLSVKEKERQIQFEKRVG</sequence>
<comment type="caution">
    <text evidence="2">The sequence shown here is derived from an EMBL/GenBank/DDBJ whole genome shotgun (WGS) entry which is preliminary data.</text>
</comment>
<evidence type="ECO:0000313" key="2">
    <source>
        <dbReference type="EMBL" id="KAJ1522466.1"/>
    </source>
</evidence>
<dbReference type="InterPro" id="IPR048367">
    <property type="entry name" value="TNP-like_RNaseH_C"/>
</dbReference>
<protein>
    <recommendedName>
        <fullName evidence="1">Transposable element P transposase-like RNase H C-terminal domain-containing protein</fullName>
    </recommendedName>
</protein>
<evidence type="ECO:0000313" key="3">
    <source>
        <dbReference type="Proteomes" id="UP001075354"/>
    </source>
</evidence>
<dbReference type="Pfam" id="PF21789">
    <property type="entry name" value="TNP-like_RNaseH_C"/>
    <property type="match status" value="1"/>
</dbReference>
<evidence type="ECO:0000259" key="1">
    <source>
        <dbReference type="Pfam" id="PF21789"/>
    </source>
</evidence>
<dbReference type="AlphaFoldDB" id="A0AAV7XDC8"/>
<name>A0AAV7XDC8_9NEOP</name>